<feature type="compositionally biased region" description="Low complexity" evidence="1">
    <location>
        <begin position="35"/>
        <end position="55"/>
    </location>
</feature>
<comment type="caution">
    <text evidence="3">The sequence shown here is derived from an EMBL/GenBank/DDBJ whole genome shotgun (WGS) entry which is preliminary data.</text>
</comment>
<feature type="signal peptide" evidence="2">
    <location>
        <begin position="1"/>
        <end position="23"/>
    </location>
</feature>
<feature type="chain" id="PRO_5027059892" evidence="2">
    <location>
        <begin position="24"/>
        <end position="314"/>
    </location>
</feature>
<keyword evidence="2" id="KW-0732">Signal</keyword>
<feature type="compositionally biased region" description="Basic and acidic residues" evidence="1">
    <location>
        <begin position="90"/>
        <end position="99"/>
    </location>
</feature>
<keyword evidence="4" id="KW-1185">Reference proteome</keyword>
<feature type="region of interest" description="Disordered" evidence="1">
    <location>
        <begin position="27"/>
        <end position="56"/>
    </location>
</feature>
<name>A0A6N6VUU0_9BACT</name>
<evidence type="ECO:0000256" key="2">
    <source>
        <dbReference type="SAM" id="SignalP"/>
    </source>
</evidence>
<evidence type="ECO:0000256" key="1">
    <source>
        <dbReference type="SAM" id="MobiDB-lite"/>
    </source>
</evidence>
<accession>A0A6N6VUU0</accession>
<gene>
    <name evidence="3" type="ORF">GCL60_00220</name>
</gene>
<dbReference type="RefSeq" id="WP_153417889.1">
    <property type="nucleotide sequence ID" value="NZ_WFLM01000001.1"/>
</dbReference>
<feature type="region of interest" description="Disordered" evidence="1">
    <location>
        <begin position="186"/>
        <end position="252"/>
    </location>
</feature>
<feature type="region of interest" description="Disordered" evidence="1">
    <location>
        <begin position="84"/>
        <end position="113"/>
    </location>
</feature>
<sequence>MYLQNRLVKLVATGTLISFLAASCGKTNSSNSQPQSADTNPAAASATPTPPQQKASYLGVWREIDKDGKELKTVIKVTETTAQSCTLGSKPEEKPKAEEFSINPLNSGSFQRLSEDKQKVLETYNYSESNSSKYLEKSTEQSSTTASEQSASSTTASASASASATTTASSSVSTKFIAKETAAETDQLKLCFPDPTKPDPTKPDPTKPDPTKPDPTKPDPVKPDPVKPDPVKPDPVKPDPVKPEPAKPSTPIVSTVKNIIDIVKQTDQKVKATNDVGEKIVAGFEAAGQVAVEIGKGIIDTISFVGKFIKGLFK</sequence>
<proteinExistence type="predicted"/>
<dbReference type="EMBL" id="WFLM01000001">
    <property type="protein sequence ID" value="KAB8040375.1"/>
    <property type="molecule type" value="Genomic_DNA"/>
</dbReference>
<feature type="region of interest" description="Disordered" evidence="1">
    <location>
        <begin position="127"/>
        <end position="173"/>
    </location>
</feature>
<feature type="compositionally biased region" description="Basic and acidic residues" evidence="1">
    <location>
        <begin position="196"/>
        <end position="245"/>
    </location>
</feature>
<feature type="compositionally biased region" description="Low complexity" evidence="1">
    <location>
        <begin position="140"/>
        <end position="171"/>
    </location>
</feature>
<evidence type="ECO:0000313" key="4">
    <source>
        <dbReference type="Proteomes" id="UP000437748"/>
    </source>
</evidence>
<dbReference type="AlphaFoldDB" id="A0A6N6VUU0"/>
<evidence type="ECO:0000313" key="3">
    <source>
        <dbReference type="EMBL" id="KAB8040375.1"/>
    </source>
</evidence>
<dbReference type="Proteomes" id="UP000437748">
    <property type="component" value="Unassembled WGS sequence"/>
</dbReference>
<feature type="compositionally biased region" description="Polar residues" evidence="1">
    <location>
        <begin position="103"/>
        <end position="112"/>
    </location>
</feature>
<protein>
    <submittedName>
        <fullName evidence="3">Uncharacterized protein</fullName>
    </submittedName>
</protein>
<reference evidence="3 4" key="1">
    <citation type="submission" date="2019-10" db="EMBL/GenBank/DDBJ databases">
        <title>New species of Slilvanegrellaceae.</title>
        <authorList>
            <person name="Pitt A."/>
            <person name="Hahn M.W."/>
        </authorList>
    </citation>
    <scope>NUCLEOTIDE SEQUENCE [LARGE SCALE GENOMIC DNA]</scope>
    <source>
        <strain evidence="3 4">SP-Ram-0.45-NSY-1</strain>
    </source>
</reference>
<dbReference type="PROSITE" id="PS51257">
    <property type="entry name" value="PROKAR_LIPOPROTEIN"/>
    <property type="match status" value="1"/>
</dbReference>
<organism evidence="3 4">
    <name type="scientific">Silvanigrella paludirubra</name>
    <dbReference type="NCBI Taxonomy" id="2499159"/>
    <lineage>
        <taxon>Bacteria</taxon>
        <taxon>Pseudomonadati</taxon>
        <taxon>Bdellovibrionota</taxon>
        <taxon>Oligoflexia</taxon>
        <taxon>Silvanigrellales</taxon>
        <taxon>Silvanigrellaceae</taxon>
        <taxon>Silvanigrella</taxon>
    </lineage>
</organism>